<dbReference type="EMBL" id="JALJXV010000006">
    <property type="protein sequence ID" value="MCP1675492.1"/>
    <property type="molecule type" value="Genomic_DNA"/>
</dbReference>
<evidence type="ECO:0000313" key="2">
    <source>
        <dbReference type="Proteomes" id="UP001205843"/>
    </source>
</evidence>
<evidence type="ECO:0000313" key="1">
    <source>
        <dbReference type="EMBL" id="MCP1675492.1"/>
    </source>
</evidence>
<gene>
    <name evidence="1" type="ORF">J2T57_002642</name>
</gene>
<keyword evidence="2" id="KW-1185">Reference proteome</keyword>
<protein>
    <recommendedName>
        <fullName evidence="3">Cysteine dioxygenase</fullName>
    </recommendedName>
</protein>
<proteinExistence type="predicted"/>
<evidence type="ECO:0008006" key="3">
    <source>
        <dbReference type="Google" id="ProtNLM"/>
    </source>
</evidence>
<dbReference type="AlphaFoldDB" id="A0AAE3G813"/>
<sequence length="191" mass="22342">MLRALLYGLTANMPCKLISRDGSPYLERYFVRQLGERRIYLHRFVSGDGDVEVHDHPWNAVSICLVGGYLEERVRCLSPEGGWISHHRQIFPGRPNRIRAGDFHRIRHTERDTWTLIITGPLVRRRCGRPKGWGFLRAQFAETSSLETHYPTVTYYQPFQMTHDREWWLDAPLGRDAGRAPLYRPGREVRA</sequence>
<dbReference type="RefSeq" id="WP_253478990.1">
    <property type="nucleotide sequence ID" value="NZ_JALJXV010000006.1"/>
</dbReference>
<accession>A0AAE3G813</accession>
<organism evidence="1 2">
    <name type="scientific">Natronocella acetinitrilica</name>
    <dbReference type="NCBI Taxonomy" id="414046"/>
    <lineage>
        <taxon>Bacteria</taxon>
        <taxon>Pseudomonadati</taxon>
        <taxon>Pseudomonadota</taxon>
        <taxon>Gammaproteobacteria</taxon>
        <taxon>Chromatiales</taxon>
        <taxon>Ectothiorhodospiraceae</taxon>
        <taxon>Natronocella</taxon>
    </lineage>
</organism>
<reference evidence="1" key="1">
    <citation type="submission" date="2022-03" db="EMBL/GenBank/DDBJ databases">
        <title>Genomic Encyclopedia of Type Strains, Phase III (KMG-III): the genomes of soil and plant-associated and newly described type strains.</title>
        <authorList>
            <person name="Whitman W."/>
        </authorList>
    </citation>
    <scope>NUCLEOTIDE SEQUENCE</scope>
    <source>
        <strain evidence="1">ANL 6-2</strain>
    </source>
</reference>
<comment type="caution">
    <text evidence="1">The sequence shown here is derived from an EMBL/GenBank/DDBJ whole genome shotgun (WGS) entry which is preliminary data.</text>
</comment>
<dbReference type="Proteomes" id="UP001205843">
    <property type="component" value="Unassembled WGS sequence"/>
</dbReference>
<name>A0AAE3G813_9GAMM</name>